<evidence type="ECO:0000256" key="1">
    <source>
        <dbReference type="ARBA" id="ARBA00009981"/>
    </source>
</evidence>
<dbReference type="Pfam" id="PF02604">
    <property type="entry name" value="PhdYeFM_antitox"/>
    <property type="match status" value="1"/>
</dbReference>
<dbReference type="PANTHER" id="PTHR33713">
    <property type="entry name" value="ANTITOXIN YAFN-RELATED"/>
    <property type="match status" value="1"/>
</dbReference>
<dbReference type="PANTHER" id="PTHR33713:SF10">
    <property type="entry name" value="ANTITOXIN YAFN"/>
    <property type="match status" value="1"/>
</dbReference>
<comment type="function">
    <text evidence="2">Antitoxin component of a type II toxin-antitoxin (TA) system.</text>
</comment>
<dbReference type="EMBL" id="MNZM01000093">
    <property type="protein sequence ID" value="OIP83136.1"/>
    <property type="molecule type" value="Genomic_DNA"/>
</dbReference>
<name>A0A1J5HW12_9BACT</name>
<comment type="similarity">
    <text evidence="1 2">Belongs to the phD/YefM antitoxin family.</text>
</comment>
<evidence type="ECO:0000313" key="3">
    <source>
        <dbReference type="EMBL" id="OIP83136.1"/>
    </source>
</evidence>
<comment type="caution">
    <text evidence="3">The sequence shown here is derived from an EMBL/GenBank/DDBJ whole genome shotgun (WGS) entry which is preliminary data.</text>
</comment>
<reference evidence="3 4" key="1">
    <citation type="journal article" date="2016" name="Environ. Microbiol.">
        <title>Genomic resolution of a cold subsurface aquifer community provides metabolic insights for novel microbes adapted to high CO concentrations.</title>
        <authorList>
            <person name="Probst A.J."/>
            <person name="Castelle C.J."/>
            <person name="Singh A."/>
            <person name="Brown C.T."/>
            <person name="Anantharaman K."/>
            <person name="Sharon I."/>
            <person name="Hug L.A."/>
            <person name="Burstein D."/>
            <person name="Emerson J.B."/>
            <person name="Thomas B.C."/>
            <person name="Banfield J.F."/>
        </authorList>
    </citation>
    <scope>NUCLEOTIDE SEQUENCE [LARGE SCALE GENOMIC DNA]</scope>
    <source>
        <strain evidence="3">CG2_30_33_16</strain>
    </source>
</reference>
<dbReference type="Proteomes" id="UP000183758">
    <property type="component" value="Unassembled WGS sequence"/>
</dbReference>
<dbReference type="InterPro" id="IPR036165">
    <property type="entry name" value="YefM-like_sf"/>
</dbReference>
<dbReference type="NCBIfam" id="TIGR01552">
    <property type="entry name" value="phd_fam"/>
    <property type="match status" value="1"/>
</dbReference>
<sequence>MDPQTTISITEARKNIFKIVSDVEKTGARYTLTEKGKPKAVILSADEFDSWLETIEVMEDWPNYQKDIDKVHKDIKSGKYLTYPTLEETMKLSGLFLAENKAKYAVPNQIRAKRHKTTKKNSK</sequence>
<gene>
    <name evidence="3" type="ORF">AUK04_03735</name>
</gene>
<dbReference type="SUPFAM" id="SSF143120">
    <property type="entry name" value="YefM-like"/>
    <property type="match status" value="1"/>
</dbReference>
<organism evidence="3 4">
    <name type="scientific">Candidatus Roizmanbacteria bacterium CG2_30_33_16</name>
    <dbReference type="NCBI Taxonomy" id="1805340"/>
    <lineage>
        <taxon>Bacteria</taxon>
        <taxon>Candidatus Roizmaniibacteriota</taxon>
    </lineage>
</organism>
<dbReference type="Gene3D" id="3.40.1620.10">
    <property type="entry name" value="YefM-like domain"/>
    <property type="match status" value="1"/>
</dbReference>
<protein>
    <recommendedName>
        <fullName evidence="2">Antitoxin</fullName>
    </recommendedName>
</protein>
<dbReference type="AlphaFoldDB" id="A0A1J5HW12"/>
<dbReference type="InterPro" id="IPR006442">
    <property type="entry name" value="Antitoxin_Phd/YefM"/>
</dbReference>
<proteinExistence type="inferred from homology"/>
<accession>A0A1J5HW12</accession>
<evidence type="ECO:0000256" key="2">
    <source>
        <dbReference type="RuleBase" id="RU362080"/>
    </source>
</evidence>
<evidence type="ECO:0000313" key="4">
    <source>
        <dbReference type="Proteomes" id="UP000183758"/>
    </source>
</evidence>
<dbReference type="InterPro" id="IPR051405">
    <property type="entry name" value="phD/YefM_antitoxin"/>
</dbReference>